<dbReference type="Gene3D" id="1.10.10.10">
    <property type="entry name" value="Winged helix-like DNA-binding domain superfamily/Winged helix DNA-binding domain"/>
    <property type="match status" value="2"/>
</dbReference>
<dbReference type="InterPro" id="IPR036388">
    <property type="entry name" value="WH-like_DNA-bd_sf"/>
</dbReference>
<evidence type="ECO:0000256" key="1">
    <source>
        <dbReference type="ARBA" id="ARBA00023015"/>
    </source>
</evidence>
<dbReference type="SMART" id="SM00345">
    <property type="entry name" value="HTH_GNTR"/>
    <property type="match status" value="2"/>
</dbReference>
<keyword evidence="3" id="KW-0804">Transcription</keyword>
<dbReference type="PANTHER" id="PTHR44846">
    <property type="entry name" value="MANNOSYL-D-GLYCERATE TRANSPORT/METABOLISM SYSTEM REPRESSOR MNGR-RELATED"/>
    <property type="match status" value="1"/>
</dbReference>
<dbReference type="OrthoDB" id="369138at2"/>
<evidence type="ECO:0000313" key="6">
    <source>
        <dbReference type="Proteomes" id="UP000093044"/>
    </source>
</evidence>
<accession>A0A1B2I1P6</accession>
<dbReference type="Proteomes" id="UP000093044">
    <property type="component" value="Chromosome"/>
</dbReference>
<dbReference type="GO" id="GO:0045892">
    <property type="term" value="P:negative regulation of DNA-templated transcription"/>
    <property type="evidence" value="ECO:0007669"/>
    <property type="project" value="TreeGrafter"/>
</dbReference>
<proteinExistence type="predicted"/>
<name>A0A1B2I1P6_9BACT</name>
<dbReference type="Pfam" id="PF00392">
    <property type="entry name" value="GntR"/>
    <property type="match status" value="2"/>
</dbReference>
<dbReference type="GeneID" id="83056545"/>
<sequence length="488" mass="55221">MRGAVILSQTIYRTIKEKIECGLYPVGSPIPSCAELCKMYRISEKTARRVVEILEKEKFIETSRGKRPRVIFKRREAEKSGSTAERPDYEVIRDISLSARVFYYPLLRYGLSLCTQEDFDELETRLSCINEMTPACELPGMLRHFWRFFVSKIGNAMILRCIDSIGYLELVPMPYDIEFEQFYREYLFDILSKMRRGSFDPQEELDIQRIFLRGEGLPPMRCASTPASLGWPHSISANIRKDDAKISAVYMDIIGRIVSGEYKQGDILPSHAALCKEYSVSHDSTSRAIRYLRELKVIRSERRKSVVALSAAEIPLVWSKLDIKIICRSFRSFIDALETVSLTIEDAALLSAGDTPAAEAAALRGAIGDGLRGGELTSFCATKELLEMIVSHIPYRTLREIYLALKKYTPFDRVVPGLLRNGREEAVRAIYQKAYGAANALASGENKYFAELSAKAFQMSAGEVLAYCKDMGYLEATMKVYDGTIFLK</sequence>
<keyword evidence="6" id="KW-1185">Reference proteome</keyword>
<dbReference type="SUPFAM" id="SSF46785">
    <property type="entry name" value="Winged helix' DNA-binding domain"/>
    <property type="match status" value="2"/>
</dbReference>
<dbReference type="GO" id="GO:0003677">
    <property type="term" value="F:DNA binding"/>
    <property type="evidence" value="ECO:0007669"/>
    <property type="project" value="UniProtKB-KW"/>
</dbReference>
<evidence type="ECO:0000256" key="2">
    <source>
        <dbReference type="ARBA" id="ARBA00023125"/>
    </source>
</evidence>
<evidence type="ECO:0000259" key="4">
    <source>
        <dbReference type="PROSITE" id="PS50949"/>
    </source>
</evidence>
<feature type="domain" description="HTH gntR-type" evidence="4">
    <location>
        <begin position="243"/>
        <end position="311"/>
    </location>
</feature>
<dbReference type="KEGG" id="cpor:BED41_01610"/>
<dbReference type="RefSeq" id="WP_066742232.1">
    <property type="nucleotide sequence ID" value="NZ_CP016757.1"/>
</dbReference>
<dbReference type="CDD" id="cd07377">
    <property type="entry name" value="WHTH_GntR"/>
    <property type="match status" value="1"/>
</dbReference>
<dbReference type="PANTHER" id="PTHR44846:SF1">
    <property type="entry name" value="MANNOSYL-D-GLYCERATE TRANSPORT_METABOLISM SYSTEM REPRESSOR MNGR-RELATED"/>
    <property type="match status" value="1"/>
</dbReference>
<dbReference type="PROSITE" id="PS50949">
    <property type="entry name" value="HTH_GNTR"/>
    <property type="match status" value="2"/>
</dbReference>
<keyword evidence="2" id="KW-0238">DNA-binding</keyword>
<organism evidence="5 6">
    <name type="scientific">Cloacibacillus porcorum</name>
    <dbReference type="NCBI Taxonomy" id="1197717"/>
    <lineage>
        <taxon>Bacteria</taxon>
        <taxon>Thermotogati</taxon>
        <taxon>Synergistota</taxon>
        <taxon>Synergistia</taxon>
        <taxon>Synergistales</taxon>
        <taxon>Synergistaceae</taxon>
        <taxon>Cloacibacillus</taxon>
    </lineage>
</organism>
<feature type="domain" description="HTH gntR-type" evidence="4">
    <location>
        <begin position="5"/>
        <end position="74"/>
    </location>
</feature>
<reference evidence="5" key="1">
    <citation type="submission" date="2016-08" db="EMBL/GenBank/DDBJ databases">
        <title>Complete genome of Cloacibacillus porcorum.</title>
        <authorList>
            <person name="Looft T."/>
            <person name="Bayles D.O."/>
            <person name="Alt D.P."/>
        </authorList>
    </citation>
    <scope>NUCLEOTIDE SEQUENCE [LARGE SCALE GENOMIC DNA]</scope>
    <source>
        <strain evidence="5">CL-84</strain>
    </source>
</reference>
<dbReference type="GO" id="GO:0003700">
    <property type="term" value="F:DNA-binding transcription factor activity"/>
    <property type="evidence" value="ECO:0007669"/>
    <property type="project" value="InterPro"/>
</dbReference>
<protein>
    <recommendedName>
        <fullName evidence="4">HTH gntR-type domain-containing protein</fullName>
    </recommendedName>
</protein>
<dbReference type="InterPro" id="IPR036390">
    <property type="entry name" value="WH_DNA-bd_sf"/>
</dbReference>
<dbReference type="InterPro" id="IPR000524">
    <property type="entry name" value="Tscrpt_reg_HTH_GntR"/>
</dbReference>
<gene>
    <name evidence="5" type="ORF">BED41_01610</name>
</gene>
<keyword evidence="1" id="KW-0805">Transcription regulation</keyword>
<dbReference type="STRING" id="1197717.BED41_01610"/>
<dbReference type="EMBL" id="CP016757">
    <property type="protein sequence ID" value="ANZ43898.1"/>
    <property type="molecule type" value="Genomic_DNA"/>
</dbReference>
<evidence type="ECO:0000256" key="3">
    <source>
        <dbReference type="ARBA" id="ARBA00023163"/>
    </source>
</evidence>
<evidence type="ECO:0000313" key="5">
    <source>
        <dbReference type="EMBL" id="ANZ43898.1"/>
    </source>
</evidence>
<dbReference type="AlphaFoldDB" id="A0A1B2I1P6"/>
<dbReference type="InterPro" id="IPR050679">
    <property type="entry name" value="Bact_HTH_transcr_reg"/>
</dbReference>